<dbReference type="InterPro" id="IPR011993">
    <property type="entry name" value="PH-like_dom_sf"/>
</dbReference>
<dbReference type="OrthoDB" id="185175at2759"/>
<reference evidence="2 3" key="1">
    <citation type="submission" date="2006-03" db="EMBL/GenBank/DDBJ databases">
        <title>Annotation of Plasmodium falciparum HB3.</title>
        <authorList>
            <consortium name="The Broad Institute Genome Sequencing Platform"/>
            <person name="Volkman S.K."/>
            <person name="Neafsey D.E."/>
            <person name="Dash A.P."/>
            <person name="Chitnis C.E."/>
            <person name="Hartl D.L."/>
            <person name="Young S.K."/>
            <person name="Zeng Q."/>
            <person name="Koehrsen M."/>
            <person name="Alvarado L."/>
            <person name="Berlin A."/>
            <person name="Borenstein D."/>
            <person name="Chapman S.B."/>
            <person name="Chen Z."/>
            <person name="Engels R."/>
            <person name="Freedman E."/>
            <person name="Gellesch M."/>
            <person name="Goldberg J."/>
            <person name="Griggs A."/>
            <person name="Gujja S."/>
            <person name="Heilman E.R."/>
            <person name="Heiman D.I."/>
            <person name="Howarth C."/>
            <person name="Jen D."/>
            <person name="Larson L."/>
            <person name="Mehta T."/>
            <person name="Neiman D."/>
            <person name="Park D."/>
            <person name="Pearson M."/>
            <person name="Roberts A."/>
            <person name="Saif S."/>
            <person name="Shea T."/>
            <person name="Shenoy N."/>
            <person name="Sisk P."/>
            <person name="Stolte C."/>
            <person name="Sykes S."/>
            <person name="Walk T."/>
            <person name="White J."/>
            <person name="Yandava C."/>
            <person name="Haas B."/>
            <person name="Henn M.R."/>
            <person name="Nusbaum C."/>
            <person name="Birren B."/>
        </authorList>
    </citation>
    <scope>NUCLEOTIDE SEQUENCE [LARGE SCALE GENOMIC DNA]</scope>
    <source>
        <strain evidence="2">HB3</strain>
    </source>
</reference>
<dbReference type="EMBL" id="CH671929">
    <property type="protein sequence ID" value="KOB59026.1"/>
    <property type="molecule type" value="Genomic_DNA"/>
</dbReference>
<gene>
    <name evidence="2" type="ORF">PFHG_00778</name>
</gene>
<dbReference type="PROSITE" id="PS50003">
    <property type="entry name" value="PH_DOMAIN"/>
    <property type="match status" value="1"/>
</dbReference>
<dbReference type="InterPro" id="IPR001849">
    <property type="entry name" value="PH_domain"/>
</dbReference>
<proteinExistence type="predicted"/>
<dbReference type="SMART" id="SM00233">
    <property type="entry name" value="PH"/>
    <property type="match status" value="1"/>
</dbReference>
<dbReference type="Proteomes" id="UP000054289">
    <property type="component" value="Unassembled WGS sequence"/>
</dbReference>
<name>A0A0L7K7G0_PLAFX</name>
<evidence type="ECO:0000259" key="1">
    <source>
        <dbReference type="PROSITE" id="PS50003"/>
    </source>
</evidence>
<evidence type="ECO:0000313" key="2">
    <source>
        <dbReference type="EMBL" id="KOB59026.1"/>
    </source>
</evidence>
<reference evidence="3" key="2">
    <citation type="submission" date="2006-03" db="EMBL/GenBank/DDBJ databases">
        <title>The genome sequence of the Plasmodium falciparum HB3.</title>
        <authorList>
            <consortium name="The Broad Institute Genome Sequencing Platform"/>
            <person name="Birren B."/>
            <person name="Lander E."/>
            <person name="Galagan J."/>
            <person name="Nusbaum C."/>
            <person name="Devon K."/>
            <person name="Henn M."/>
            <person name="Jaffe D."/>
            <person name="Butler J."/>
            <person name="Alvarez P."/>
            <person name="Gnerre S."/>
            <person name="Grabherr M."/>
            <person name="Kleber M."/>
            <person name="Mauceli E."/>
            <person name="Brockman W."/>
            <person name="MacCallum I.A."/>
            <person name="Rounsley S."/>
            <person name="Young S."/>
            <person name="LaButti K."/>
            <person name="Pushparaj V."/>
            <person name="DeCaprio D."/>
            <person name="Crawford M."/>
            <person name="Koehrsen M."/>
            <person name="Engels R."/>
            <person name="Montgomery P."/>
            <person name="Pearson M."/>
            <person name="Howarth C."/>
            <person name="Larson L."/>
            <person name="Luoma S."/>
            <person name="White J."/>
            <person name="Kodira C."/>
            <person name="Zeng Q."/>
            <person name="Oleary S."/>
            <person name="Yandava C."/>
            <person name="Alvarado L."/>
            <person name="Wirth D."/>
            <person name="Volkman S."/>
            <person name="Hartl D."/>
        </authorList>
    </citation>
    <scope>NUCLEOTIDE SEQUENCE [LARGE SCALE GENOMIC DNA]</scope>
</reference>
<dbReference type="AlphaFoldDB" id="A0A0L7K7G0"/>
<dbReference type="Pfam" id="PF00169">
    <property type="entry name" value="PH"/>
    <property type="match status" value="1"/>
</dbReference>
<organism evidence="2 3">
    <name type="scientific">Plasmodium falciparum (isolate HB3)</name>
    <dbReference type="NCBI Taxonomy" id="137071"/>
    <lineage>
        <taxon>Eukaryota</taxon>
        <taxon>Sar</taxon>
        <taxon>Alveolata</taxon>
        <taxon>Apicomplexa</taxon>
        <taxon>Aconoidasida</taxon>
        <taxon>Haemosporida</taxon>
        <taxon>Plasmodiidae</taxon>
        <taxon>Plasmodium</taxon>
        <taxon>Plasmodium (Laverania)</taxon>
    </lineage>
</organism>
<evidence type="ECO:0000313" key="3">
    <source>
        <dbReference type="Proteomes" id="UP000054289"/>
    </source>
</evidence>
<accession>A0A0L7K7G0</accession>
<feature type="domain" description="PH" evidence="1">
    <location>
        <begin position="2"/>
        <end position="111"/>
    </location>
</feature>
<sequence>MEIVNEGWVFKQSKYLKKLRKRYIILTKNFICSFKSEYYQAEKPTEILYLNKFTELTSLEDIRKIKHAENELGLSNIHLFNISYKNRNILFVTVDENEKNKWISNIIYDAYYLKSHKNKIYNK</sequence>
<dbReference type="SUPFAM" id="SSF50729">
    <property type="entry name" value="PH domain-like"/>
    <property type="match status" value="1"/>
</dbReference>
<protein>
    <recommendedName>
        <fullName evidence="1">PH domain-containing protein</fullName>
    </recommendedName>
</protein>
<dbReference type="Gene3D" id="2.30.29.30">
    <property type="entry name" value="Pleckstrin-homology domain (PH domain)/Phosphotyrosine-binding domain (PTB)"/>
    <property type="match status" value="1"/>
</dbReference>
<dbReference type="OMA" id="ICSFKSQ"/>
<dbReference type="KEGG" id="pfh:PFHG_00778"/>